<dbReference type="CDD" id="cd02208">
    <property type="entry name" value="cupin_RmlC-like"/>
    <property type="match status" value="1"/>
</dbReference>
<dbReference type="Gene3D" id="2.60.120.10">
    <property type="entry name" value="Jelly Rolls"/>
    <property type="match status" value="1"/>
</dbReference>
<feature type="domain" description="Cupin type-2" evidence="1">
    <location>
        <begin position="33"/>
        <end position="97"/>
    </location>
</feature>
<name>A0A926ECC5_9FIRM</name>
<dbReference type="RefSeq" id="WP_262396854.1">
    <property type="nucleotide sequence ID" value="NZ_JACRTC010000001.1"/>
</dbReference>
<evidence type="ECO:0000259" key="1">
    <source>
        <dbReference type="Pfam" id="PF07883"/>
    </source>
</evidence>
<organism evidence="2 3">
    <name type="scientific">Zongyangia hominis</name>
    <dbReference type="NCBI Taxonomy" id="2763677"/>
    <lineage>
        <taxon>Bacteria</taxon>
        <taxon>Bacillati</taxon>
        <taxon>Bacillota</taxon>
        <taxon>Clostridia</taxon>
        <taxon>Eubacteriales</taxon>
        <taxon>Oscillospiraceae</taxon>
        <taxon>Zongyangia</taxon>
    </lineage>
</organism>
<dbReference type="InterPro" id="IPR013096">
    <property type="entry name" value="Cupin_2"/>
</dbReference>
<dbReference type="AlphaFoldDB" id="A0A926ECC5"/>
<dbReference type="EMBL" id="JACRTC010000001">
    <property type="protein sequence ID" value="MBC8569764.1"/>
    <property type="molecule type" value="Genomic_DNA"/>
</dbReference>
<dbReference type="Pfam" id="PF07883">
    <property type="entry name" value="Cupin_2"/>
    <property type="match status" value="1"/>
</dbReference>
<dbReference type="SUPFAM" id="SSF51182">
    <property type="entry name" value="RmlC-like cupins"/>
    <property type="match status" value="1"/>
</dbReference>
<evidence type="ECO:0000313" key="3">
    <source>
        <dbReference type="Proteomes" id="UP000660861"/>
    </source>
</evidence>
<sequence>MSEFMTPPNHVNFKAKKLFGEMGKILDGAIAYIDVNGGGPTELHTHAHSHLFIVTQGEAKIQLDTEEVIVKKDESFLVDGQVPHAVWNHSEEETVMIGISVK</sequence>
<proteinExistence type="predicted"/>
<comment type="caution">
    <text evidence="2">The sequence shown here is derived from an EMBL/GenBank/DDBJ whole genome shotgun (WGS) entry which is preliminary data.</text>
</comment>
<reference evidence="2" key="1">
    <citation type="submission" date="2020-08" db="EMBL/GenBank/DDBJ databases">
        <title>Genome public.</title>
        <authorList>
            <person name="Liu C."/>
            <person name="Sun Q."/>
        </authorList>
    </citation>
    <scope>NUCLEOTIDE SEQUENCE</scope>
    <source>
        <strain evidence="2">NSJ-54</strain>
    </source>
</reference>
<protein>
    <submittedName>
        <fullName evidence="2">Cupin domain-containing protein</fullName>
    </submittedName>
</protein>
<keyword evidence="3" id="KW-1185">Reference proteome</keyword>
<dbReference type="Proteomes" id="UP000660861">
    <property type="component" value="Unassembled WGS sequence"/>
</dbReference>
<accession>A0A926ECC5</accession>
<gene>
    <name evidence="2" type="ORF">H8709_02855</name>
</gene>
<dbReference type="InterPro" id="IPR011051">
    <property type="entry name" value="RmlC_Cupin_sf"/>
</dbReference>
<dbReference type="InterPro" id="IPR014710">
    <property type="entry name" value="RmlC-like_jellyroll"/>
</dbReference>
<evidence type="ECO:0000313" key="2">
    <source>
        <dbReference type="EMBL" id="MBC8569764.1"/>
    </source>
</evidence>